<dbReference type="PROSITE" id="PS00375">
    <property type="entry name" value="UDPGT"/>
    <property type="match status" value="1"/>
</dbReference>
<evidence type="ECO:0000256" key="3">
    <source>
        <dbReference type="RuleBase" id="RU003718"/>
    </source>
</evidence>
<comment type="similarity">
    <text evidence="1 3">Belongs to the UDP-glycosyltransferase family.</text>
</comment>
<dbReference type="SUPFAM" id="SSF53756">
    <property type="entry name" value="UDP-Glycosyltransferase/glycogen phosphorylase"/>
    <property type="match status" value="1"/>
</dbReference>
<proteinExistence type="inferred from homology"/>
<dbReference type="InterPro" id="IPR058980">
    <property type="entry name" value="Glyco_transf_N"/>
</dbReference>
<gene>
    <name evidence="7" type="primary">LOC113704621</name>
</gene>
<keyword evidence="2 3" id="KW-0808">Transferase</keyword>
<dbReference type="Pfam" id="PF26168">
    <property type="entry name" value="Glyco_transf_N"/>
    <property type="match status" value="1"/>
</dbReference>
<feature type="domain" description="Glycosyltransferase N-terminal" evidence="5">
    <location>
        <begin position="2"/>
        <end position="231"/>
    </location>
</feature>
<dbReference type="InterPro" id="IPR002213">
    <property type="entry name" value="UDP_glucos_trans"/>
</dbReference>
<evidence type="ECO:0000259" key="5">
    <source>
        <dbReference type="Pfam" id="PF26168"/>
    </source>
</evidence>
<dbReference type="PANTHER" id="PTHR48044">
    <property type="entry name" value="GLYCOSYLTRANSFERASE"/>
    <property type="match status" value="1"/>
</dbReference>
<evidence type="ECO:0000256" key="1">
    <source>
        <dbReference type="ARBA" id="ARBA00009995"/>
    </source>
</evidence>
<reference evidence="7" key="1">
    <citation type="submission" date="2025-08" db="UniProtKB">
        <authorList>
            <consortium name="RefSeq"/>
        </authorList>
    </citation>
    <scope>IDENTIFICATION</scope>
    <source>
        <tissue evidence="7">Leaves</tissue>
    </source>
</reference>
<dbReference type="CDD" id="cd03784">
    <property type="entry name" value="GT1_Gtf-like"/>
    <property type="match status" value="1"/>
</dbReference>
<name>A0ABM4USC8_COFAR</name>
<protein>
    <recommendedName>
        <fullName evidence="4">Glycosyltransferase</fullName>
        <ecNumber evidence="4">2.4.1.-</ecNumber>
    </recommendedName>
</protein>
<dbReference type="Gene3D" id="3.40.50.2000">
    <property type="entry name" value="Glycogen Phosphorylase B"/>
    <property type="match status" value="2"/>
</dbReference>
<evidence type="ECO:0000256" key="4">
    <source>
        <dbReference type="RuleBase" id="RU362057"/>
    </source>
</evidence>
<dbReference type="Proteomes" id="UP001652660">
    <property type="component" value="Chromosome 6e"/>
</dbReference>
<dbReference type="RefSeq" id="XP_071910194.1">
    <property type="nucleotide sequence ID" value="XM_072054093.1"/>
</dbReference>
<dbReference type="GeneID" id="113704621"/>
<dbReference type="PANTHER" id="PTHR48044:SF39">
    <property type="entry name" value="GLYCOSYLTRANSFERASE"/>
    <property type="match status" value="1"/>
</dbReference>
<dbReference type="EC" id="2.4.1.-" evidence="4"/>
<accession>A0ABM4USC8</accession>
<sequence>MFPWLAHGHISPFIELSKRLAKNKFKIYFCSTEINLNFIKESKSFDENSSDHSIELVRLDLPDFPELPPHYHTTKNLPPHLTSTLKLAFRMSKPSFSNILNTLKPDLLIYDVLQSWAAELAAFNSIPSVLFLIIGAANISFFYHGTNCRVSGTNETYPFSEIFFRDYEMKKIIATYQELTKLESEEAEVFKCFELSSDIVLVKSWTEIEGRYIDHLSLCSGKKVVSVGPLNNQDDDTKEEEEQEDNSHIIKFLNSKDESSVVYVSFGSEYFLSKEEREEIAYGLELSNANFIWLVRFPMGHAVALQEALPEGFLHRVKERGIVVDGWAPQAKILQHSNTGGFLSHCGWGSVMESIYDGVPLLALPMQHDQPLNARLVVDVGFGIEILRDEDGQIKREEVAKVINMVVVEKTKAGELLTQKARERVNS</sequence>
<organism evidence="6 7">
    <name type="scientific">Coffea arabica</name>
    <name type="common">Arabian coffee</name>
    <dbReference type="NCBI Taxonomy" id="13443"/>
    <lineage>
        <taxon>Eukaryota</taxon>
        <taxon>Viridiplantae</taxon>
        <taxon>Streptophyta</taxon>
        <taxon>Embryophyta</taxon>
        <taxon>Tracheophyta</taxon>
        <taxon>Spermatophyta</taxon>
        <taxon>Magnoliopsida</taxon>
        <taxon>eudicotyledons</taxon>
        <taxon>Gunneridae</taxon>
        <taxon>Pentapetalae</taxon>
        <taxon>asterids</taxon>
        <taxon>lamiids</taxon>
        <taxon>Gentianales</taxon>
        <taxon>Rubiaceae</taxon>
        <taxon>Ixoroideae</taxon>
        <taxon>Gardenieae complex</taxon>
        <taxon>Bertiereae - Coffeeae clade</taxon>
        <taxon>Coffeeae</taxon>
        <taxon>Coffea</taxon>
    </lineage>
</organism>
<keyword evidence="3" id="KW-0328">Glycosyltransferase</keyword>
<evidence type="ECO:0000256" key="2">
    <source>
        <dbReference type="ARBA" id="ARBA00022679"/>
    </source>
</evidence>
<evidence type="ECO:0000313" key="6">
    <source>
        <dbReference type="Proteomes" id="UP001652660"/>
    </source>
</evidence>
<evidence type="ECO:0000313" key="7">
    <source>
        <dbReference type="RefSeq" id="XP_071910194.1"/>
    </source>
</evidence>
<dbReference type="InterPro" id="IPR035595">
    <property type="entry name" value="UDP_glycos_trans_CS"/>
</dbReference>
<dbReference type="Pfam" id="PF00201">
    <property type="entry name" value="UDPGT"/>
    <property type="match status" value="1"/>
</dbReference>
<keyword evidence="6" id="KW-1185">Reference proteome</keyword>